<evidence type="ECO:0000256" key="19">
    <source>
        <dbReference type="PIRSR" id="PIRSR000732-2"/>
    </source>
</evidence>
<protein>
    <recommendedName>
        <fullName evidence="7 17">Phosphoenolpyruvate-protein phosphotransferase</fullName>
        <ecNumber evidence="6 17">2.7.3.9</ecNumber>
    </recommendedName>
    <alternativeName>
        <fullName evidence="16 17">Phosphotransferase system, enzyme I</fullName>
    </alternativeName>
</protein>
<evidence type="ECO:0000259" key="22">
    <source>
        <dbReference type="Pfam" id="PF02896"/>
    </source>
</evidence>
<feature type="binding site" evidence="19">
    <location>
        <position position="447"/>
    </location>
    <ligand>
        <name>phosphoenolpyruvate</name>
        <dbReference type="ChEBI" id="CHEBI:58702"/>
    </ligand>
</feature>
<comment type="similarity">
    <text evidence="5 17">Belongs to the PEP-utilizing enzyme family.</text>
</comment>
<evidence type="ECO:0000256" key="9">
    <source>
        <dbReference type="ARBA" id="ARBA00022490"/>
    </source>
</evidence>
<evidence type="ECO:0000256" key="5">
    <source>
        <dbReference type="ARBA" id="ARBA00007837"/>
    </source>
</evidence>
<accession>A0A848DDB7</accession>
<evidence type="ECO:0000256" key="6">
    <source>
        <dbReference type="ARBA" id="ARBA00012232"/>
    </source>
</evidence>
<dbReference type="EC" id="2.7.3.9" evidence="6 17"/>
<keyword evidence="8 17" id="KW-0813">Transport</keyword>
<dbReference type="GO" id="GO:0008965">
    <property type="term" value="F:phosphoenolpyruvate-protein phosphotransferase activity"/>
    <property type="evidence" value="ECO:0007669"/>
    <property type="project" value="UniProtKB-EC"/>
</dbReference>
<evidence type="ECO:0000256" key="14">
    <source>
        <dbReference type="ARBA" id="ARBA00022777"/>
    </source>
</evidence>
<evidence type="ECO:0000256" key="10">
    <source>
        <dbReference type="ARBA" id="ARBA00022597"/>
    </source>
</evidence>
<dbReference type="Pfam" id="PF05524">
    <property type="entry name" value="PEP-utilisers_N"/>
    <property type="match status" value="1"/>
</dbReference>
<name>A0A848DDB7_9PSEU</name>
<evidence type="ECO:0000259" key="23">
    <source>
        <dbReference type="Pfam" id="PF05524"/>
    </source>
</evidence>
<evidence type="ECO:0000256" key="20">
    <source>
        <dbReference type="PIRSR" id="PIRSR000732-3"/>
    </source>
</evidence>
<dbReference type="PANTHER" id="PTHR46244">
    <property type="entry name" value="PHOSPHOENOLPYRUVATE-PROTEIN PHOSPHOTRANSFERASE"/>
    <property type="match status" value="1"/>
</dbReference>
<keyword evidence="15 17" id="KW-0460">Magnesium</keyword>
<dbReference type="InterPro" id="IPR006318">
    <property type="entry name" value="PTS_EI-like"/>
</dbReference>
<evidence type="ECO:0000259" key="21">
    <source>
        <dbReference type="Pfam" id="PF00391"/>
    </source>
</evidence>
<feature type="domain" description="PEP-utilising enzyme mobile" evidence="21">
    <location>
        <begin position="152"/>
        <end position="219"/>
    </location>
</feature>
<dbReference type="SUPFAM" id="SSF47831">
    <property type="entry name" value="Enzyme I of the PEP:sugar phosphotransferase system HPr-binding (sub)domain"/>
    <property type="match status" value="1"/>
</dbReference>
<proteinExistence type="inferred from homology"/>
<gene>
    <name evidence="24" type="primary">ptsP</name>
    <name evidence="24" type="ORF">HF519_03105</name>
</gene>
<dbReference type="SUPFAM" id="SSF52009">
    <property type="entry name" value="Phosphohistidine domain"/>
    <property type="match status" value="1"/>
</dbReference>
<dbReference type="InterPro" id="IPR000121">
    <property type="entry name" value="PEP_util_C"/>
</dbReference>
<evidence type="ECO:0000256" key="15">
    <source>
        <dbReference type="ARBA" id="ARBA00022842"/>
    </source>
</evidence>
<feature type="binding site" evidence="19">
    <location>
        <position position="324"/>
    </location>
    <ligand>
        <name>phosphoenolpyruvate</name>
        <dbReference type="ChEBI" id="CHEBI:58702"/>
    </ligand>
</feature>
<feature type="binding site" evidence="20">
    <location>
        <position position="437"/>
    </location>
    <ligand>
        <name>Mg(2+)</name>
        <dbReference type="ChEBI" id="CHEBI:18420"/>
    </ligand>
</feature>
<comment type="cofactor">
    <cofactor evidence="2 17 20">
        <name>Mg(2+)</name>
        <dbReference type="ChEBI" id="CHEBI:18420"/>
    </cofactor>
</comment>
<keyword evidence="11 17" id="KW-0808">Transferase</keyword>
<feature type="domain" description="Phosphotransferase system enzyme I N-terminal" evidence="23">
    <location>
        <begin position="5"/>
        <end position="123"/>
    </location>
</feature>
<keyword evidence="25" id="KW-1185">Reference proteome</keyword>
<dbReference type="Proteomes" id="UP000586918">
    <property type="component" value="Unassembled WGS sequence"/>
</dbReference>
<dbReference type="InterPro" id="IPR018274">
    <property type="entry name" value="PEP_util_AS"/>
</dbReference>
<keyword evidence="10 17" id="KW-0762">Sugar transport</keyword>
<comment type="subcellular location">
    <subcellularLocation>
        <location evidence="4 17">Cytoplasm</location>
    </subcellularLocation>
</comment>
<evidence type="ECO:0000256" key="4">
    <source>
        <dbReference type="ARBA" id="ARBA00004496"/>
    </source>
</evidence>
<feature type="binding site" evidence="19">
    <location>
        <position position="288"/>
    </location>
    <ligand>
        <name>phosphoenolpyruvate</name>
        <dbReference type="ChEBI" id="CHEBI:58702"/>
    </ligand>
</feature>
<dbReference type="InterPro" id="IPR008279">
    <property type="entry name" value="PEP-util_enz_mobile_dom"/>
</dbReference>
<dbReference type="SUPFAM" id="SSF51621">
    <property type="entry name" value="Phosphoenolpyruvate/pyruvate domain"/>
    <property type="match status" value="1"/>
</dbReference>
<evidence type="ECO:0000256" key="11">
    <source>
        <dbReference type="ARBA" id="ARBA00022679"/>
    </source>
</evidence>
<dbReference type="PIRSF" id="PIRSF000732">
    <property type="entry name" value="PTS_enzyme_I"/>
    <property type="match status" value="1"/>
</dbReference>
<evidence type="ECO:0000256" key="1">
    <source>
        <dbReference type="ARBA" id="ARBA00000683"/>
    </source>
</evidence>
<dbReference type="InterPro" id="IPR024692">
    <property type="entry name" value="PTS_EI"/>
</dbReference>
<dbReference type="Gene3D" id="3.20.20.60">
    <property type="entry name" value="Phosphoenolpyruvate-binding domains"/>
    <property type="match status" value="1"/>
</dbReference>
<dbReference type="RefSeq" id="WP_169410084.1">
    <property type="nucleotide sequence ID" value="NZ_JAAXKZ010000006.1"/>
</dbReference>
<feature type="domain" description="PEP-utilising enzyme C-terminal" evidence="22">
    <location>
        <begin position="253"/>
        <end position="521"/>
    </location>
</feature>
<dbReference type="GO" id="GO:0016301">
    <property type="term" value="F:kinase activity"/>
    <property type="evidence" value="ECO:0007669"/>
    <property type="project" value="UniProtKB-KW"/>
</dbReference>
<feature type="binding site" evidence="20">
    <location>
        <position position="413"/>
    </location>
    <ligand>
        <name>Mg(2+)</name>
        <dbReference type="ChEBI" id="CHEBI:18420"/>
    </ligand>
</feature>
<dbReference type="PANTHER" id="PTHR46244:SF3">
    <property type="entry name" value="PHOSPHOENOLPYRUVATE-PROTEIN PHOSPHOTRANSFERASE"/>
    <property type="match status" value="1"/>
</dbReference>
<feature type="active site" description="Proton donor" evidence="18">
    <location>
        <position position="484"/>
    </location>
</feature>
<evidence type="ECO:0000256" key="7">
    <source>
        <dbReference type="ARBA" id="ARBA00016544"/>
    </source>
</evidence>
<keyword evidence="13 17" id="KW-0479">Metal-binding</keyword>
<evidence type="ECO:0000313" key="24">
    <source>
        <dbReference type="EMBL" id="NMH90586.1"/>
    </source>
</evidence>
<sequence length="559" mass="57832">MSLLTGIGVCPGVAVGPLVRMAEPVPEPAAVSPEPVDRDAERARIRPAMEAVGTELRARAEKAEAETKAVLEATSYMAEDPGLLDLAESGVTDRGLTAARAVFEAANTFRDMLAAAGGYIGARVADIEDVRDRIVAAVLGIPVPGIPDPGHPFILAAHDLAPADTATVDPDKVLGFVTTEGGPTSHTAILARTLGVPAVVACPGALSLNEGTTVVLDGGLGTLDPAPNDAATLDAEKRMAARRGAQHVWRGEGATADGRRVLLLANVGDPASARAAADAGAEGVGLFRTEFLFLDASTEPTVAEQEASYAEVFGAFPRRKVVLRTLDAGADKPLAFLDQGEEPNPALGVRGLRVAFDRPDILDRQLVAAAGAAQRTSAEVWVMAPMIALPSEAAWFADRVRSHGLRAAGVMVEVPAAALCARQILDVADFASIGTNDLAQYTLAADRMAGPLAELNDPWQPALLRLIQLTGQAGAETGKSVGVCGEAASDPVLAVVLVGLGVVSLSMSARVISEVGELLKTVTFDECARLAGLALDAVDAQRAKARVREELPQLAELGL</sequence>
<feature type="active site" description="Tele-phosphohistidine intermediate" evidence="18">
    <location>
        <position position="186"/>
    </location>
</feature>
<keyword evidence="9 17" id="KW-0963">Cytoplasm</keyword>
<evidence type="ECO:0000256" key="3">
    <source>
        <dbReference type="ARBA" id="ARBA00002728"/>
    </source>
</evidence>
<dbReference type="GO" id="GO:0005737">
    <property type="term" value="C:cytoplasm"/>
    <property type="evidence" value="ECO:0007669"/>
    <property type="project" value="UniProtKB-SubCell"/>
</dbReference>
<keyword evidence="12 17" id="KW-0598">Phosphotransferase system</keyword>
<dbReference type="Pfam" id="PF00391">
    <property type="entry name" value="PEP-utilizers"/>
    <property type="match status" value="1"/>
</dbReference>
<evidence type="ECO:0000256" key="8">
    <source>
        <dbReference type="ARBA" id="ARBA00022448"/>
    </source>
</evidence>
<dbReference type="InterPro" id="IPR036637">
    <property type="entry name" value="Phosphohistidine_dom_sf"/>
</dbReference>
<dbReference type="GO" id="GO:0046872">
    <property type="term" value="F:metal ion binding"/>
    <property type="evidence" value="ECO:0007669"/>
    <property type="project" value="UniProtKB-KW"/>
</dbReference>
<evidence type="ECO:0000256" key="13">
    <source>
        <dbReference type="ARBA" id="ARBA00022723"/>
    </source>
</evidence>
<comment type="function">
    <text evidence="3 17">General (non sugar-specific) component of the phosphoenolpyruvate-dependent sugar phosphotransferase system (sugar PTS). This major carbohydrate active-transport system catalyzes the phosphorylation of incoming sugar substrates concomitantly with their translocation across the cell membrane. Enzyme I transfers the phosphoryl group from phosphoenolpyruvate (PEP) to the phosphoryl carrier protein (HPr).</text>
</comment>
<evidence type="ECO:0000256" key="18">
    <source>
        <dbReference type="PIRSR" id="PIRSR000732-1"/>
    </source>
</evidence>
<evidence type="ECO:0000313" key="25">
    <source>
        <dbReference type="Proteomes" id="UP000586918"/>
    </source>
</evidence>
<evidence type="ECO:0000256" key="17">
    <source>
        <dbReference type="PIRNR" id="PIRNR000732"/>
    </source>
</evidence>
<dbReference type="InterPro" id="IPR008731">
    <property type="entry name" value="PTS_EIN"/>
</dbReference>
<dbReference type="GO" id="GO:0009401">
    <property type="term" value="P:phosphoenolpyruvate-dependent sugar phosphotransferase system"/>
    <property type="evidence" value="ECO:0007669"/>
    <property type="project" value="UniProtKB-KW"/>
</dbReference>
<dbReference type="InterPro" id="IPR050499">
    <property type="entry name" value="PEP-utilizing_PTS_enzyme"/>
</dbReference>
<comment type="catalytic activity">
    <reaction evidence="1 17">
        <text>L-histidyl-[protein] + phosphoenolpyruvate = N(pros)-phospho-L-histidyl-[protein] + pyruvate</text>
        <dbReference type="Rhea" id="RHEA:23880"/>
        <dbReference type="Rhea" id="RHEA-COMP:9745"/>
        <dbReference type="Rhea" id="RHEA-COMP:9746"/>
        <dbReference type="ChEBI" id="CHEBI:15361"/>
        <dbReference type="ChEBI" id="CHEBI:29979"/>
        <dbReference type="ChEBI" id="CHEBI:58702"/>
        <dbReference type="ChEBI" id="CHEBI:64837"/>
        <dbReference type="EC" id="2.7.3.9"/>
    </reaction>
</comment>
<dbReference type="PRINTS" id="PR01736">
    <property type="entry name" value="PHPHTRNFRASE"/>
</dbReference>
<dbReference type="InterPro" id="IPR040442">
    <property type="entry name" value="Pyrv_kinase-like_dom_sf"/>
</dbReference>
<dbReference type="Pfam" id="PF02896">
    <property type="entry name" value="PEP-utilizers_C"/>
    <property type="match status" value="1"/>
</dbReference>
<dbReference type="PROSITE" id="PS00370">
    <property type="entry name" value="PEP_ENZYMES_PHOS_SITE"/>
    <property type="match status" value="1"/>
</dbReference>
<organism evidence="24 25">
    <name type="scientific">Pseudonocardia bannensis</name>
    <dbReference type="NCBI Taxonomy" id="630973"/>
    <lineage>
        <taxon>Bacteria</taxon>
        <taxon>Bacillati</taxon>
        <taxon>Actinomycetota</taxon>
        <taxon>Actinomycetes</taxon>
        <taxon>Pseudonocardiales</taxon>
        <taxon>Pseudonocardiaceae</taxon>
        <taxon>Pseudonocardia</taxon>
    </lineage>
</organism>
<reference evidence="24 25" key="1">
    <citation type="submission" date="2020-04" db="EMBL/GenBank/DDBJ databases">
        <authorList>
            <person name="Klaysubun C."/>
            <person name="Duangmal K."/>
            <person name="Lipun K."/>
        </authorList>
    </citation>
    <scope>NUCLEOTIDE SEQUENCE [LARGE SCALE GENOMIC DNA]</scope>
    <source>
        <strain evidence="24 25">DSM 45300</strain>
    </source>
</reference>
<dbReference type="NCBIfam" id="TIGR01417">
    <property type="entry name" value="PTS_I_fam"/>
    <property type="match status" value="1"/>
</dbReference>
<feature type="binding site" evidence="19">
    <location>
        <begin position="436"/>
        <end position="437"/>
    </location>
    <ligand>
        <name>phosphoenolpyruvate</name>
        <dbReference type="ChEBI" id="CHEBI:58702"/>
    </ligand>
</feature>
<keyword evidence="14 17" id="KW-0418">Kinase</keyword>
<evidence type="ECO:0000256" key="12">
    <source>
        <dbReference type="ARBA" id="ARBA00022683"/>
    </source>
</evidence>
<comment type="caution">
    <text evidence="24">The sequence shown here is derived from an EMBL/GenBank/DDBJ whole genome shotgun (WGS) entry which is preliminary data.</text>
</comment>
<keyword evidence="24" id="KW-0670">Pyruvate</keyword>
<dbReference type="Gene3D" id="1.10.274.10">
    <property type="entry name" value="PtsI, HPr-binding domain"/>
    <property type="match status" value="1"/>
</dbReference>
<evidence type="ECO:0000256" key="2">
    <source>
        <dbReference type="ARBA" id="ARBA00001946"/>
    </source>
</evidence>
<dbReference type="AlphaFoldDB" id="A0A848DDB7"/>
<evidence type="ECO:0000256" key="16">
    <source>
        <dbReference type="ARBA" id="ARBA00033235"/>
    </source>
</evidence>
<dbReference type="InterPro" id="IPR036618">
    <property type="entry name" value="PtsI_HPr-bd_sf"/>
</dbReference>
<dbReference type="InterPro" id="IPR015813">
    <property type="entry name" value="Pyrv/PenolPyrv_kinase-like_dom"/>
</dbReference>
<dbReference type="Gene3D" id="3.50.30.10">
    <property type="entry name" value="Phosphohistidine domain"/>
    <property type="match status" value="1"/>
</dbReference>
<dbReference type="EMBL" id="JAAXKZ010000006">
    <property type="protein sequence ID" value="NMH90586.1"/>
    <property type="molecule type" value="Genomic_DNA"/>
</dbReference>